<proteinExistence type="predicted"/>
<feature type="transmembrane region" description="Helical" evidence="1">
    <location>
        <begin position="20"/>
        <end position="44"/>
    </location>
</feature>
<reference evidence="2 3" key="1">
    <citation type="journal article" date="2015" name="Genome Biol. Evol.">
        <title>Comparative Genomics of a Bacterivorous Green Alga Reveals Evolutionary Causalities and Consequences of Phago-Mixotrophic Mode of Nutrition.</title>
        <authorList>
            <person name="Burns J.A."/>
            <person name="Paasch A."/>
            <person name="Narechania A."/>
            <person name="Kim E."/>
        </authorList>
    </citation>
    <scope>NUCLEOTIDE SEQUENCE [LARGE SCALE GENOMIC DNA]</scope>
    <source>
        <strain evidence="2 3">PLY_AMNH</strain>
    </source>
</reference>
<name>A0AAE0G4G0_9CHLO</name>
<comment type="caution">
    <text evidence="2">The sequence shown here is derived from an EMBL/GenBank/DDBJ whole genome shotgun (WGS) entry which is preliminary data.</text>
</comment>
<keyword evidence="3" id="KW-1185">Reference proteome</keyword>
<evidence type="ECO:0000256" key="1">
    <source>
        <dbReference type="SAM" id="Phobius"/>
    </source>
</evidence>
<gene>
    <name evidence="2" type="ORF">CYMTET_20240</name>
</gene>
<protein>
    <submittedName>
        <fullName evidence="2">Uncharacterized protein</fullName>
    </submittedName>
</protein>
<sequence length="104" mass="11286">MDYYPTVLKDKCEYCGSKGGVLSTFVIGLVLMTIVITVLCVLLLKSSAEFEKLKRSMTQQFASGEAQATSVHLLKAKNAFSLVVGYVQVGADAVARHSQLSLLR</sequence>
<dbReference type="AlphaFoldDB" id="A0AAE0G4G0"/>
<accession>A0AAE0G4G0</accession>
<keyword evidence="1" id="KW-0472">Membrane</keyword>
<keyword evidence="1" id="KW-0812">Transmembrane</keyword>
<keyword evidence="1" id="KW-1133">Transmembrane helix</keyword>
<organism evidence="2 3">
    <name type="scientific">Cymbomonas tetramitiformis</name>
    <dbReference type="NCBI Taxonomy" id="36881"/>
    <lineage>
        <taxon>Eukaryota</taxon>
        <taxon>Viridiplantae</taxon>
        <taxon>Chlorophyta</taxon>
        <taxon>Pyramimonadophyceae</taxon>
        <taxon>Pyramimonadales</taxon>
        <taxon>Pyramimonadaceae</taxon>
        <taxon>Cymbomonas</taxon>
    </lineage>
</organism>
<dbReference type="EMBL" id="LGRX02009773">
    <property type="protein sequence ID" value="KAK3271409.1"/>
    <property type="molecule type" value="Genomic_DNA"/>
</dbReference>
<evidence type="ECO:0000313" key="3">
    <source>
        <dbReference type="Proteomes" id="UP001190700"/>
    </source>
</evidence>
<dbReference type="Proteomes" id="UP001190700">
    <property type="component" value="Unassembled WGS sequence"/>
</dbReference>
<evidence type="ECO:0000313" key="2">
    <source>
        <dbReference type="EMBL" id="KAK3271409.1"/>
    </source>
</evidence>